<evidence type="ECO:0000313" key="3">
    <source>
        <dbReference type="Proteomes" id="UP000027002"/>
    </source>
</evidence>
<feature type="compositionally biased region" description="Polar residues" evidence="1">
    <location>
        <begin position="19"/>
        <end position="29"/>
    </location>
</feature>
<evidence type="ECO:0000256" key="1">
    <source>
        <dbReference type="SAM" id="MobiDB-lite"/>
    </source>
</evidence>
<name>A0A8E5HX43_USTVR</name>
<evidence type="ECO:0000313" key="2">
    <source>
        <dbReference type="EMBL" id="QUC23010.1"/>
    </source>
</evidence>
<organism evidence="2 3">
    <name type="scientific">Ustilaginoidea virens</name>
    <name type="common">Rice false smut fungus</name>
    <name type="synonym">Villosiclava virens</name>
    <dbReference type="NCBI Taxonomy" id="1159556"/>
    <lineage>
        <taxon>Eukaryota</taxon>
        <taxon>Fungi</taxon>
        <taxon>Dikarya</taxon>
        <taxon>Ascomycota</taxon>
        <taxon>Pezizomycotina</taxon>
        <taxon>Sordariomycetes</taxon>
        <taxon>Hypocreomycetidae</taxon>
        <taxon>Hypocreales</taxon>
        <taxon>Clavicipitaceae</taxon>
        <taxon>Ustilaginoidea</taxon>
    </lineage>
</organism>
<dbReference type="OrthoDB" id="5240357at2759"/>
<accession>A0A8E5HX43</accession>
<evidence type="ECO:0008006" key="4">
    <source>
        <dbReference type="Google" id="ProtNLM"/>
    </source>
</evidence>
<dbReference type="GeneID" id="66068028"/>
<dbReference type="RefSeq" id="XP_043000683.1">
    <property type="nucleotide sequence ID" value="XM_043144748.1"/>
</dbReference>
<dbReference type="KEGG" id="uvi:66068028"/>
<reference evidence="2" key="1">
    <citation type="submission" date="2020-03" db="EMBL/GenBank/DDBJ databases">
        <title>A mixture of massive structural variations and highly conserved coding sequences in Ustilaginoidea virens genome.</title>
        <authorList>
            <person name="Zhang K."/>
            <person name="Zhao Z."/>
            <person name="Zhang Z."/>
            <person name="Li Y."/>
            <person name="Hsiang T."/>
            <person name="Sun W."/>
        </authorList>
    </citation>
    <scope>NUCLEOTIDE SEQUENCE</scope>
    <source>
        <strain evidence="2">UV-8b</strain>
    </source>
</reference>
<feature type="region of interest" description="Disordered" evidence="1">
    <location>
        <begin position="18"/>
        <end position="69"/>
    </location>
</feature>
<protein>
    <recommendedName>
        <fullName evidence="4">Zinc ribbon domain-containing protein</fullName>
    </recommendedName>
</protein>
<dbReference type="EMBL" id="CP072758">
    <property type="protein sequence ID" value="QUC23010.1"/>
    <property type="molecule type" value="Genomic_DNA"/>
</dbReference>
<dbReference type="Proteomes" id="UP000027002">
    <property type="component" value="Chromosome 6"/>
</dbReference>
<sequence>MPLVNANHSSCPKCGVAASGTSKTCSSCGATPPRRAPVARPRVEPEPSLLSAKLGLPTRKENRWSDEAG</sequence>
<dbReference type="AlphaFoldDB" id="A0A8E5HX43"/>
<proteinExistence type="predicted"/>
<gene>
    <name evidence="2" type="ORF">UV8b_07251</name>
</gene>
<keyword evidence="3" id="KW-1185">Reference proteome</keyword>
<feature type="compositionally biased region" description="Basic and acidic residues" evidence="1">
    <location>
        <begin position="58"/>
        <end position="69"/>
    </location>
</feature>